<feature type="signal peptide" evidence="1">
    <location>
        <begin position="1"/>
        <end position="27"/>
    </location>
</feature>
<evidence type="ECO:0000259" key="2">
    <source>
        <dbReference type="Pfam" id="PF01965"/>
    </source>
</evidence>
<dbReference type="InterPro" id="IPR002818">
    <property type="entry name" value="DJ-1/PfpI"/>
</dbReference>
<accession>A0AAI9SG31</accession>
<dbReference type="CDD" id="cd03139">
    <property type="entry name" value="GATase1_PfpI_2"/>
    <property type="match status" value="1"/>
</dbReference>
<dbReference type="SUPFAM" id="SSF52317">
    <property type="entry name" value="Class I glutamine amidotransferase-like"/>
    <property type="match status" value="1"/>
</dbReference>
<organism evidence="3 4">
    <name type="scientific">Sutterella seckii</name>
    <dbReference type="NCBI Taxonomy" id="1944635"/>
    <lineage>
        <taxon>Bacteria</taxon>
        <taxon>Pseudomonadati</taxon>
        <taxon>Pseudomonadota</taxon>
        <taxon>Betaproteobacteria</taxon>
        <taxon>Burkholderiales</taxon>
        <taxon>Sutterellaceae</taxon>
        <taxon>Sutterella</taxon>
    </lineage>
</organism>
<evidence type="ECO:0000313" key="4">
    <source>
        <dbReference type="Proteomes" id="UP000469462"/>
    </source>
</evidence>
<keyword evidence="1" id="KW-0732">Signal</keyword>
<feature type="chain" id="PRO_5042542587" evidence="1">
    <location>
        <begin position="28"/>
        <end position="232"/>
    </location>
</feature>
<protein>
    <submittedName>
        <fullName evidence="3">DJ-1/PfpI family protein</fullName>
    </submittedName>
</protein>
<dbReference type="EMBL" id="WEHW01000001">
    <property type="protein sequence ID" value="KAB7652884.1"/>
    <property type="molecule type" value="Genomic_DNA"/>
</dbReference>
<reference evidence="3 4" key="1">
    <citation type="submission" date="2019-10" db="EMBL/GenBank/DDBJ databases">
        <title>Genome diversity of Sutterella seckii.</title>
        <authorList>
            <person name="Chaplin A.V."/>
            <person name="Sokolova S.R."/>
            <person name="Mosin K.A."/>
            <person name="Ivanova E.L."/>
            <person name="Kochetkova T.O."/>
            <person name="Goltsov A.Y."/>
            <person name="Trofimov D.Y."/>
            <person name="Efimov B.A."/>
        </authorList>
    </citation>
    <scope>NUCLEOTIDE SEQUENCE [LARGE SCALE GENOMIC DNA]</scope>
    <source>
        <strain evidence="3 4">ASD3426</strain>
    </source>
</reference>
<dbReference type="PANTHER" id="PTHR43130:SF15">
    <property type="entry name" value="THIJ_PFPI FAMILY PROTEIN (AFU_ORTHOLOGUE AFUA_5G14240)"/>
    <property type="match status" value="1"/>
</dbReference>
<keyword evidence="4" id="KW-1185">Reference proteome</keyword>
<dbReference type="InterPro" id="IPR029062">
    <property type="entry name" value="Class_I_gatase-like"/>
</dbReference>
<comment type="caution">
    <text evidence="3">The sequence shown here is derived from an EMBL/GenBank/DDBJ whole genome shotgun (WGS) entry which is preliminary data.</text>
</comment>
<sequence>MLLTTRRQVCSLAAALPVSAFASSVQASEANAGAEKSPKAELSVLLYPGFETIDAMGPVEMFGNLRDFSMRFASLEGRVVKSAQGLPVMTEKFEMENASPLLLVPGAAPAFLPKDPRFFEMLKSAAQKADYVLTVCTGSLLVAKTGLLNGKKATSNKKALPMVMKAVPQVDWQKKARWVVDGRFYTSSGISAGMDMALGFIADRFGEAEARRIAGFTEYRRIADPSDDPFAI</sequence>
<proteinExistence type="predicted"/>
<evidence type="ECO:0000313" key="3">
    <source>
        <dbReference type="EMBL" id="KAB7652884.1"/>
    </source>
</evidence>
<dbReference type="Pfam" id="PF01965">
    <property type="entry name" value="DJ-1_PfpI"/>
    <property type="match status" value="1"/>
</dbReference>
<dbReference type="RefSeq" id="WP_139687846.1">
    <property type="nucleotide sequence ID" value="NZ_WEHW01000001.1"/>
</dbReference>
<dbReference type="AlphaFoldDB" id="A0AAI9SG31"/>
<name>A0AAI9SG31_9BURK</name>
<dbReference type="Proteomes" id="UP000469462">
    <property type="component" value="Unassembled WGS sequence"/>
</dbReference>
<dbReference type="PANTHER" id="PTHR43130">
    <property type="entry name" value="ARAC-FAMILY TRANSCRIPTIONAL REGULATOR"/>
    <property type="match status" value="1"/>
</dbReference>
<dbReference type="Gene3D" id="3.40.50.880">
    <property type="match status" value="1"/>
</dbReference>
<gene>
    <name evidence="3" type="ORF">GBM96_00640</name>
</gene>
<dbReference type="InterPro" id="IPR052158">
    <property type="entry name" value="INH-QAR"/>
</dbReference>
<feature type="domain" description="DJ-1/PfpI" evidence="2">
    <location>
        <begin position="44"/>
        <end position="201"/>
    </location>
</feature>
<evidence type="ECO:0000256" key="1">
    <source>
        <dbReference type="SAM" id="SignalP"/>
    </source>
</evidence>